<dbReference type="PROSITE" id="PS50222">
    <property type="entry name" value="EF_HAND_2"/>
    <property type="match status" value="2"/>
</dbReference>
<feature type="domain" description="EF-hand" evidence="3">
    <location>
        <begin position="120"/>
        <end position="155"/>
    </location>
</feature>
<dbReference type="Proteomes" id="UP000663929">
    <property type="component" value="Chromosome"/>
</dbReference>
<dbReference type="InterPro" id="IPR011992">
    <property type="entry name" value="EF-hand-dom_pair"/>
</dbReference>
<dbReference type="PROSITE" id="PS00018">
    <property type="entry name" value="EF_HAND_1"/>
    <property type="match status" value="2"/>
</dbReference>
<gene>
    <name evidence="4" type="ORF">J3U87_31305</name>
</gene>
<dbReference type="InterPro" id="IPR018247">
    <property type="entry name" value="EF_Hand_1_Ca_BS"/>
</dbReference>
<feature type="chain" id="PRO_5035254352" evidence="2">
    <location>
        <begin position="20"/>
        <end position="156"/>
    </location>
</feature>
<feature type="region of interest" description="Disordered" evidence="1">
    <location>
        <begin position="85"/>
        <end position="115"/>
    </location>
</feature>
<feature type="signal peptide" evidence="2">
    <location>
        <begin position="1"/>
        <end position="19"/>
    </location>
</feature>
<feature type="domain" description="EF-hand" evidence="3">
    <location>
        <begin position="44"/>
        <end position="71"/>
    </location>
</feature>
<organism evidence="4 5">
    <name type="scientific">Sulfidibacter corallicola</name>
    <dbReference type="NCBI Taxonomy" id="2818388"/>
    <lineage>
        <taxon>Bacteria</taxon>
        <taxon>Pseudomonadati</taxon>
        <taxon>Acidobacteriota</taxon>
        <taxon>Holophagae</taxon>
        <taxon>Acanthopleuribacterales</taxon>
        <taxon>Acanthopleuribacteraceae</taxon>
        <taxon>Sulfidibacter</taxon>
    </lineage>
</organism>
<dbReference type="InterPro" id="IPR002048">
    <property type="entry name" value="EF_hand_dom"/>
</dbReference>
<proteinExistence type="predicted"/>
<dbReference type="SUPFAM" id="SSF47473">
    <property type="entry name" value="EF-hand"/>
    <property type="match status" value="1"/>
</dbReference>
<reference evidence="4" key="1">
    <citation type="submission" date="2021-03" db="EMBL/GenBank/DDBJ databases">
        <title>Acanthopleuribacteraceae sp. M133.</title>
        <authorList>
            <person name="Wang G."/>
        </authorList>
    </citation>
    <scope>NUCLEOTIDE SEQUENCE</scope>
    <source>
        <strain evidence="4">M133</strain>
    </source>
</reference>
<evidence type="ECO:0000313" key="4">
    <source>
        <dbReference type="EMBL" id="QTD50094.1"/>
    </source>
</evidence>
<accession>A0A8A4TLL1</accession>
<dbReference type="KEGG" id="scor:J3U87_31305"/>
<evidence type="ECO:0000256" key="2">
    <source>
        <dbReference type="SAM" id="SignalP"/>
    </source>
</evidence>
<dbReference type="AlphaFoldDB" id="A0A8A4TLL1"/>
<dbReference type="RefSeq" id="WP_237379725.1">
    <property type="nucleotide sequence ID" value="NZ_CP071793.1"/>
</dbReference>
<evidence type="ECO:0000256" key="1">
    <source>
        <dbReference type="SAM" id="MobiDB-lite"/>
    </source>
</evidence>
<evidence type="ECO:0000313" key="5">
    <source>
        <dbReference type="Proteomes" id="UP000663929"/>
    </source>
</evidence>
<dbReference type="Gene3D" id="1.10.238.10">
    <property type="entry name" value="EF-hand"/>
    <property type="match status" value="1"/>
</dbReference>
<sequence length="156" mass="17503">MKKMMILALIAMISTIAFAQRKGYADYGSKERREGRRHNPGFHLIRIADSDRDGQVTQDEWSTLVAGLQNEAGTLTNESIVEFLEAHRSRQGESGDGQRDSGRRPSPPADAFDFDHNGVLEVADLTHVFGEVDRNGDGVIDRDEMPRPPRRSAKRR</sequence>
<keyword evidence="5" id="KW-1185">Reference proteome</keyword>
<keyword evidence="2" id="KW-0732">Signal</keyword>
<feature type="compositionally biased region" description="Basic and acidic residues" evidence="1">
    <location>
        <begin position="85"/>
        <end position="103"/>
    </location>
</feature>
<feature type="region of interest" description="Disordered" evidence="1">
    <location>
        <begin position="131"/>
        <end position="156"/>
    </location>
</feature>
<feature type="compositionally biased region" description="Basic and acidic residues" evidence="1">
    <location>
        <begin position="131"/>
        <end position="147"/>
    </location>
</feature>
<dbReference type="GO" id="GO:0005509">
    <property type="term" value="F:calcium ion binding"/>
    <property type="evidence" value="ECO:0007669"/>
    <property type="project" value="InterPro"/>
</dbReference>
<dbReference type="EMBL" id="CP071793">
    <property type="protein sequence ID" value="QTD50094.1"/>
    <property type="molecule type" value="Genomic_DNA"/>
</dbReference>
<name>A0A8A4TLL1_SULCO</name>
<dbReference type="Pfam" id="PF13202">
    <property type="entry name" value="EF-hand_5"/>
    <property type="match status" value="2"/>
</dbReference>
<evidence type="ECO:0000259" key="3">
    <source>
        <dbReference type="PROSITE" id="PS50222"/>
    </source>
</evidence>
<protein>
    <submittedName>
        <fullName evidence="4">EF-hand domain-containing protein</fullName>
    </submittedName>
</protein>